<evidence type="ECO:0000313" key="8">
    <source>
        <dbReference type="Proteomes" id="UP000694408"/>
    </source>
</evidence>
<dbReference type="GO" id="GO:0004519">
    <property type="term" value="F:endonuclease activity"/>
    <property type="evidence" value="ECO:0007669"/>
    <property type="project" value="UniProtKB-KW"/>
</dbReference>
<dbReference type="Proteomes" id="UP000694408">
    <property type="component" value="Unplaced"/>
</dbReference>
<reference evidence="7" key="2">
    <citation type="submission" date="2025-09" db="UniProtKB">
        <authorList>
            <consortium name="Ensembl"/>
        </authorList>
    </citation>
    <scope>IDENTIFICATION</scope>
</reference>
<dbReference type="GO" id="GO:0016779">
    <property type="term" value="F:nucleotidyltransferase activity"/>
    <property type="evidence" value="ECO:0007669"/>
    <property type="project" value="UniProtKB-KW"/>
</dbReference>
<dbReference type="Pfam" id="PF18697">
    <property type="entry name" value="MLVIN_C"/>
    <property type="match status" value="1"/>
</dbReference>
<reference evidence="7" key="1">
    <citation type="submission" date="2025-08" db="UniProtKB">
        <authorList>
            <consortium name="Ensembl"/>
        </authorList>
    </citation>
    <scope>IDENTIFICATION</scope>
</reference>
<accession>A0A8C5NN41</accession>
<name>A0A8C5NN41_JUNHY</name>
<evidence type="ECO:0000256" key="2">
    <source>
        <dbReference type="ARBA" id="ARBA00022695"/>
    </source>
</evidence>
<dbReference type="AlphaFoldDB" id="A0A8C5NN41"/>
<dbReference type="Gene3D" id="2.30.30.850">
    <property type="match status" value="1"/>
</dbReference>
<evidence type="ECO:0000256" key="5">
    <source>
        <dbReference type="ARBA" id="ARBA00022801"/>
    </source>
</evidence>
<sequence length="87" mass="10461">MKKHWLDTPGHEFQQADWVCLNDWGTAPLQPKWKGPFQALLTTFTALKLHKVKFWIPCSRIKRLSQSSGWRNKFGDQEHVKQWRWRS</sequence>
<keyword evidence="8" id="KW-1185">Reference proteome</keyword>
<evidence type="ECO:0000259" key="6">
    <source>
        <dbReference type="Pfam" id="PF18697"/>
    </source>
</evidence>
<evidence type="ECO:0000256" key="1">
    <source>
        <dbReference type="ARBA" id="ARBA00022679"/>
    </source>
</evidence>
<dbReference type="GO" id="GO:0016787">
    <property type="term" value="F:hydrolase activity"/>
    <property type="evidence" value="ECO:0007669"/>
    <property type="project" value="UniProtKB-KW"/>
</dbReference>
<organism evidence="7 8">
    <name type="scientific">Junco hyemalis</name>
    <name type="common">Dark-eyed junco</name>
    <dbReference type="NCBI Taxonomy" id="40217"/>
    <lineage>
        <taxon>Eukaryota</taxon>
        <taxon>Metazoa</taxon>
        <taxon>Chordata</taxon>
        <taxon>Craniata</taxon>
        <taxon>Vertebrata</taxon>
        <taxon>Euteleostomi</taxon>
        <taxon>Archelosauria</taxon>
        <taxon>Archosauria</taxon>
        <taxon>Dinosauria</taxon>
        <taxon>Saurischia</taxon>
        <taxon>Theropoda</taxon>
        <taxon>Coelurosauria</taxon>
        <taxon>Aves</taxon>
        <taxon>Neognathae</taxon>
        <taxon>Neoaves</taxon>
        <taxon>Telluraves</taxon>
        <taxon>Australaves</taxon>
        <taxon>Passeriformes</taxon>
        <taxon>Passerellidae</taxon>
        <taxon>Junco</taxon>
    </lineage>
</organism>
<keyword evidence="5" id="KW-0378">Hydrolase</keyword>
<proteinExistence type="predicted"/>
<dbReference type="Ensembl" id="ENSJHYT00000013415.1">
    <property type="protein sequence ID" value="ENSJHYP00000011083.1"/>
    <property type="gene ID" value="ENSJHYG00000008676.1"/>
</dbReference>
<keyword evidence="2" id="KW-0548">Nucleotidyltransferase</keyword>
<keyword evidence="4" id="KW-0255">Endonuclease</keyword>
<dbReference type="InterPro" id="IPR040643">
    <property type="entry name" value="MLVIN_C"/>
</dbReference>
<evidence type="ECO:0000256" key="3">
    <source>
        <dbReference type="ARBA" id="ARBA00022722"/>
    </source>
</evidence>
<evidence type="ECO:0000256" key="4">
    <source>
        <dbReference type="ARBA" id="ARBA00022759"/>
    </source>
</evidence>
<protein>
    <recommendedName>
        <fullName evidence="6">Murine leukemia virus integrase C-terminal domain-containing protein</fullName>
    </recommendedName>
</protein>
<feature type="domain" description="Murine leukemia virus integrase C-terminal" evidence="6">
    <location>
        <begin position="11"/>
        <end position="63"/>
    </location>
</feature>
<keyword evidence="3" id="KW-0540">Nuclease</keyword>
<keyword evidence="1" id="KW-0808">Transferase</keyword>
<evidence type="ECO:0000313" key="7">
    <source>
        <dbReference type="Ensembl" id="ENSJHYP00000011083.1"/>
    </source>
</evidence>